<evidence type="ECO:0000256" key="1">
    <source>
        <dbReference type="SAM" id="MobiDB-lite"/>
    </source>
</evidence>
<dbReference type="InterPro" id="IPR013766">
    <property type="entry name" value="Thioredoxin_domain"/>
</dbReference>
<organism evidence="3 4">
    <name type="scientific">Oesophagostomum dentatum</name>
    <name type="common">Nodular worm</name>
    <dbReference type="NCBI Taxonomy" id="61180"/>
    <lineage>
        <taxon>Eukaryota</taxon>
        <taxon>Metazoa</taxon>
        <taxon>Ecdysozoa</taxon>
        <taxon>Nematoda</taxon>
        <taxon>Chromadorea</taxon>
        <taxon>Rhabditida</taxon>
        <taxon>Rhabditina</taxon>
        <taxon>Rhabditomorpha</taxon>
        <taxon>Strongyloidea</taxon>
        <taxon>Strongylidae</taxon>
        <taxon>Oesophagostomum</taxon>
    </lineage>
</organism>
<dbReference type="PANTHER" id="PTHR22897">
    <property type="entry name" value="QUIESCIN Q6-RELATED SULFHYDRYL OXIDASE"/>
    <property type="match status" value="1"/>
</dbReference>
<dbReference type="InterPro" id="IPR017937">
    <property type="entry name" value="Thioredoxin_CS"/>
</dbReference>
<dbReference type="InterPro" id="IPR036249">
    <property type="entry name" value="Thioredoxin-like_sf"/>
</dbReference>
<dbReference type="PROSITE" id="PS00194">
    <property type="entry name" value="THIOREDOXIN_1"/>
    <property type="match status" value="1"/>
</dbReference>
<dbReference type="EMBL" id="KN549229">
    <property type="protein sequence ID" value="KHJ99270.1"/>
    <property type="molecule type" value="Genomic_DNA"/>
</dbReference>
<dbReference type="Gene3D" id="3.40.30.10">
    <property type="entry name" value="Glutaredoxin"/>
    <property type="match status" value="1"/>
</dbReference>
<protein>
    <submittedName>
        <fullName evidence="3">Thioredoxin</fullName>
    </submittedName>
</protein>
<proteinExistence type="predicted"/>
<feature type="domain" description="Thioredoxin" evidence="2">
    <location>
        <begin position="10"/>
        <end position="151"/>
    </location>
</feature>
<dbReference type="GO" id="GO:0016971">
    <property type="term" value="F:flavin-dependent sulfhydryl oxidase activity"/>
    <property type="evidence" value="ECO:0007669"/>
    <property type="project" value="InterPro"/>
</dbReference>
<evidence type="ECO:0000313" key="3">
    <source>
        <dbReference type="EMBL" id="KHJ99270.1"/>
    </source>
</evidence>
<gene>
    <name evidence="3" type="ORF">OESDEN_00734</name>
</gene>
<dbReference type="GO" id="GO:0005615">
    <property type="term" value="C:extracellular space"/>
    <property type="evidence" value="ECO:0007669"/>
    <property type="project" value="TreeGrafter"/>
</dbReference>
<dbReference type="GO" id="GO:0000139">
    <property type="term" value="C:Golgi membrane"/>
    <property type="evidence" value="ECO:0007669"/>
    <property type="project" value="TreeGrafter"/>
</dbReference>
<dbReference type="GO" id="GO:0006457">
    <property type="term" value="P:protein folding"/>
    <property type="evidence" value="ECO:0007669"/>
    <property type="project" value="TreeGrafter"/>
</dbReference>
<evidence type="ECO:0000313" key="4">
    <source>
        <dbReference type="Proteomes" id="UP000053660"/>
    </source>
</evidence>
<dbReference type="AlphaFoldDB" id="A0A0B1TV02"/>
<sequence>MLLALLALVHTASAAVSSFNYVPLGSNPTLYTPGFEPIMHLDQQTFSDTVYGQDRAFLVEFYADWCGHCRAFAPHFRKFATYVKEWNPIVTVAAINCADAFNAQICRDNGIAFYPMLKVSTSSIQSPSPCIHSQGPGGEMGREGGEGLFVQ</sequence>
<accession>A0A0B1TV02</accession>
<dbReference type="SUPFAM" id="SSF52833">
    <property type="entry name" value="Thioredoxin-like"/>
    <property type="match status" value="1"/>
</dbReference>
<keyword evidence="4" id="KW-1185">Reference proteome</keyword>
<evidence type="ECO:0000259" key="2">
    <source>
        <dbReference type="PROSITE" id="PS51352"/>
    </source>
</evidence>
<dbReference type="Proteomes" id="UP000053660">
    <property type="component" value="Unassembled WGS sequence"/>
</dbReference>
<dbReference type="InterPro" id="IPR039798">
    <property type="entry name" value="Sulfhydryl_oxidase"/>
</dbReference>
<dbReference type="PANTHER" id="PTHR22897:SF20">
    <property type="entry name" value="SULFHYDRYL OXIDASE"/>
    <property type="match status" value="1"/>
</dbReference>
<feature type="region of interest" description="Disordered" evidence="1">
    <location>
        <begin position="127"/>
        <end position="151"/>
    </location>
</feature>
<dbReference type="PROSITE" id="PS51352">
    <property type="entry name" value="THIOREDOXIN_2"/>
    <property type="match status" value="1"/>
</dbReference>
<dbReference type="GO" id="GO:0003756">
    <property type="term" value="F:protein disulfide isomerase activity"/>
    <property type="evidence" value="ECO:0007669"/>
    <property type="project" value="TreeGrafter"/>
</dbReference>
<dbReference type="Pfam" id="PF00085">
    <property type="entry name" value="Thioredoxin"/>
    <property type="match status" value="1"/>
</dbReference>
<name>A0A0B1TV02_OESDE</name>
<dbReference type="OrthoDB" id="59470at2759"/>
<reference evidence="3 4" key="1">
    <citation type="submission" date="2014-03" db="EMBL/GenBank/DDBJ databases">
        <title>Draft genome of the hookworm Oesophagostomum dentatum.</title>
        <authorList>
            <person name="Mitreva M."/>
        </authorList>
    </citation>
    <scope>NUCLEOTIDE SEQUENCE [LARGE SCALE GENOMIC DNA]</scope>
    <source>
        <strain evidence="3 4">OD-Hann</strain>
    </source>
</reference>